<sequence length="46" mass="4712">MIDEGSWGSRGGVLSVLDLLASGVFTEQKAAAVRAHITEVSEPVAG</sequence>
<dbReference type="KEGG" id="nsr:NS506_04273"/>
<organism evidence="1 2">
    <name type="scientific">Nocardia seriolae</name>
    <dbReference type="NCBI Taxonomy" id="37332"/>
    <lineage>
        <taxon>Bacteria</taxon>
        <taxon>Bacillati</taxon>
        <taxon>Actinomycetota</taxon>
        <taxon>Actinomycetes</taxon>
        <taxon>Mycobacteriales</taxon>
        <taxon>Nocardiaceae</taxon>
        <taxon>Nocardia</taxon>
    </lineage>
</organism>
<dbReference type="RefSeq" id="WP_197707922.1">
    <property type="nucleotide sequence ID" value="NZ_AP017900.1"/>
</dbReference>
<dbReference type="GeneID" id="93375242"/>
<accession>A0ABC8AW99</accession>
<dbReference type="Proteomes" id="UP000180166">
    <property type="component" value="Chromosome"/>
</dbReference>
<protein>
    <submittedName>
        <fullName evidence="1">Uncharacterized protein</fullName>
    </submittedName>
</protein>
<reference evidence="1 2" key="1">
    <citation type="submission" date="2016-10" db="EMBL/GenBank/DDBJ databases">
        <title>Genome sequence of Nocardia seriolae strain EM150506, isolated from Anguila japonica.</title>
        <authorList>
            <person name="Han H.-J."/>
        </authorList>
    </citation>
    <scope>NUCLEOTIDE SEQUENCE [LARGE SCALE GENOMIC DNA]</scope>
    <source>
        <strain evidence="1 2">EM150506</strain>
    </source>
</reference>
<name>A0ABC8AW99_9NOCA</name>
<dbReference type="EMBL" id="CP017839">
    <property type="protein sequence ID" value="APA98321.1"/>
    <property type="molecule type" value="Genomic_DNA"/>
</dbReference>
<proteinExistence type="predicted"/>
<dbReference type="AlphaFoldDB" id="A0ABC8AW99"/>
<evidence type="ECO:0000313" key="1">
    <source>
        <dbReference type="EMBL" id="APA98321.1"/>
    </source>
</evidence>
<gene>
    <name evidence="1" type="ORF">NS506_04273</name>
</gene>
<evidence type="ECO:0000313" key="2">
    <source>
        <dbReference type="Proteomes" id="UP000180166"/>
    </source>
</evidence>